<dbReference type="EMBL" id="JAAALK010000079">
    <property type="protein sequence ID" value="KAG8096963.1"/>
    <property type="molecule type" value="Genomic_DNA"/>
</dbReference>
<name>A0A8J5X0B5_ZIZPA</name>
<accession>A0A8J5X0B5</accession>
<dbReference type="AlphaFoldDB" id="A0A8J5X0B5"/>
<comment type="caution">
    <text evidence="1">The sequence shown here is derived from an EMBL/GenBank/DDBJ whole genome shotgun (WGS) entry which is preliminary data.</text>
</comment>
<proteinExistence type="predicted"/>
<keyword evidence="2" id="KW-1185">Reference proteome</keyword>
<organism evidence="1 2">
    <name type="scientific">Zizania palustris</name>
    <name type="common">Northern wild rice</name>
    <dbReference type="NCBI Taxonomy" id="103762"/>
    <lineage>
        <taxon>Eukaryota</taxon>
        <taxon>Viridiplantae</taxon>
        <taxon>Streptophyta</taxon>
        <taxon>Embryophyta</taxon>
        <taxon>Tracheophyta</taxon>
        <taxon>Spermatophyta</taxon>
        <taxon>Magnoliopsida</taxon>
        <taxon>Liliopsida</taxon>
        <taxon>Poales</taxon>
        <taxon>Poaceae</taxon>
        <taxon>BOP clade</taxon>
        <taxon>Oryzoideae</taxon>
        <taxon>Oryzeae</taxon>
        <taxon>Zizaniinae</taxon>
        <taxon>Zizania</taxon>
    </lineage>
</organism>
<gene>
    <name evidence="1" type="ORF">GUJ93_ZPchr0013g37160</name>
</gene>
<reference evidence="1" key="2">
    <citation type="submission" date="2021-02" db="EMBL/GenBank/DDBJ databases">
        <authorList>
            <person name="Kimball J.A."/>
            <person name="Haas M.W."/>
            <person name="Macchietto M."/>
            <person name="Kono T."/>
            <person name="Duquette J."/>
            <person name="Shao M."/>
        </authorList>
    </citation>
    <scope>NUCLEOTIDE SEQUENCE</scope>
    <source>
        <tissue evidence="1">Fresh leaf tissue</tissue>
    </source>
</reference>
<reference evidence="1" key="1">
    <citation type="journal article" date="2021" name="bioRxiv">
        <title>Whole Genome Assembly and Annotation of Northern Wild Rice, Zizania palustris L., Supports a Whole Genome Duplication in the Zizania Genus.</title>
        <authorList>
            <person name="Haas M."/>
            <person name="Kono T."/>
            <person name="Macchietto M."/>
            <person name="Millas R."/>
            <person name="McGilp L."/>
            <person name="Shao M."/>
            <person name="Duquette J."/>
            <person name="Hirsch C.N."/>
            <person name="Kimball J."/>
        </authorList>
    </citation>
    <scope>NUCLEOTIDE SEQUENCE</scope>
    <source>
        <tissue evidence="1">Fresh leaf tissue</tissue>
    </source>
</reference>
<evidence type="ECO:0000313" key="2">
    <source>
        <dbReference type="Proteomes" id="UP000729402"/>
    </source>
</evidence>
<evidence type="ECO:0000313" key="1">
    <source>
        <dbReference type="EMBL" id="KAG8096963.1"/>
    </source>
</evidence>
<dbReference type="OrthoDB" id="696582at2759"/>
<dbReference type="Proteomes" id="UP000729402">
    <property type="component" value="Unassembled WGS sequence"/>
</dbReference>
<sequence>MGMLRPWALCAAGKERVVNEIFILNHNIQLSTSRREDASKYAVAGEVAGSAGIDVAIVAAAVVALGTGNHVLYKLALVPLREYPFFPTQFATN</sequence>
<protein>
    <submittedName>
        <fullName evidence="1">Uncharacterized protein</fullName>
    </submittedName>
</protein>